<dbReference type="Proteomes" id="UP000326979">
    <property type="component" value="Unassembled WGS sequence"/>
</dbReference>
<dbReference type="EMBL" id="VJZE01000259">
    <property type="protein sequence ID" value="MPY43792.1"/>
    <property type="molecule type" value="Genomic_DNA"/>
</dbReference>
<keyword evidence="4" id="KW-0663">Pyridoxal phosphate</keyword>
<evidence type="ECO:0000313" key="9">
    <source>
        <dbReference type="EMBL" id="MPY43792.1"/>
    </source>
</evidence>
<name>A0A5N8W9J2_9ACTN</name>
<dbReference type="PANTHER" id="PTHR43277:SF4">
    <property type="entry name" value="ARGININE DECARBOXYLASE"/>
    <property type="match status" value="1"/>
</dbReference>
<dbReference type="SUPFAM" id="SSF53383">
    <property type="entry name" value="PLP-dependent transferases"/>
    <property type="match status" value="1"/>
</dbReference>
<sequence length="521" mass="55617">MNEHTPEPSGTSSPSGTAGTSGASGTAHDGTGTPLDHSRAPVLEALERHRRSRRYPFSPPGHKNGPGVDARVALTLGPDVFASDVLALNGLDDRRMSGRFLERAEELMADAVDAERAYFSTCGSSLSVKAAMLAVAGPGEKLLIARNAHKSVIAGVILAGIDPVWVRPRWDTGHHLSHPPGPEEVEEAYRRAPDAKGMLLVTPTAYGTCADINGIAEVCHERGRPLIVDEAWGAHLPFHEDLPSWAMDAGADLCVTSVHKMGAGLEQGSVFHLRGGLVDPAVLRLRGDLLNTTSPSVLMWAALDGWRRQMVEHGRDLLENAMKLAGRVREEIAALSGPVPLEAVDLVGDGRAFAYDPLMVVIDVSGLGTSGYAAADWLRHHRQVDVGLADHRRVVAQLTHADTEESCVALLDALTELVKRRGDLPPPVPVRLPTPEGLELEGAMLPRDAFFGPTEDVPVERAVGRVAAEPASPYPPGVPAICPGERISREVAEYLASGVEHGMYVPDASDQSLRTLRVVAE</sequence>
<keyword evidence="10" id="KW-1185">Reference proteome</keyword>
<dbReference type="RefSeq" id="WP_152788742.1">
    <property type="nucleotide sequence ID" value="NZ_BAABEQ010000099.1"/>
</dbReference>
<dbReference type="InterPro" id="IPR000310">
    <property type="entry name" value="Orn/Lys/Arg_deCO2ase_major_dom"/>
</dbReference>
<feature type="region of interest" description="Disordered" evidence="6">
    <location>
        <begin position="1"/>
        <end position="69"/>
    </location>
</feature>
<evidence type="ECO:0000256" key="1">
    <source>
        <dbReference type="ARBA" id="ARBA00001933"/>
    </source>
</evidence>
<dbReference type="Gene3D" id="3.40.640.10">
    <property type="entry name" value="Type I PLP-dependent aspartate aminotransferase-like (Major domain)"/>
    <property type="match status" value="1"/>
</dbReference>
<dbReference type="Pfam" id="PF03711">
    <property type="entry name" value="OKR_DC_1_C"/>
    <property type="match status" value="1"/>
</dbReference>
<dbReference type="GO" id="GO:0016831">
    <property type="term" value="F:carboxy-lyase activity"/>
    <property type="evidence" value="ECO:0007669"/>
    <property type="project" value="UniProtKB-KW"/>
</dbReference>
<evidence type="ECO:0000256" key="2">
    <source>
        <dbReference type="ARBA" id="ARBA00010671"/>
    </source>
</evidence>
<comment type="caution">
    <text evidence="9">The sequence shown here is derived from an EMBL/GenBank/DDBJ whole genome shotgun (WGS) entry which is preliminary data.</text>
</comment>
<dbReference type="InterPro" id="IPR052357">
    <property type="entry name" value="Orn_Lys_Arg_decarboxylase-I"/>
</dbReference>
<evidence type="ECO:0000256" key="4">
    <source>
        <dbReference type="ARBA" id="ARBA00022898"/>
    </source>
</evidence>
<feature type="domain" description="Orn/Lys/Arg decarboxylase C-terminal" evidence="8">
    <location>
        <begin position="452"/>
        <end position="497"/>
    </location>
</feature>
<feature type="compositionally biased region" description="Low complexity" evidence="6">
    <location>
        <begin position="7"/>
        <end position="33"/>
    </location>
</feature>
<comment type="cofactor">
    <cofactor evidence="1">
        <name>pyridoxal 5'-phosphate</name>
        <dbReference type="ChEBI" id="CHEBI:597326"/>
    </cofactor>
</comment>
<dbReference type="SUPFAM" id="SSF55904">
    <property type="entry name" value="Ornithine decarboxylase C-terminal domain"/>
    <property type="match status" value="1"/>
</dbReference>
<accession>A0A5N8W9J2</accession>
<dbReference type="AlphaFoldDB" id="A0A5N8W9J2"/>
<reference evidence="9 10" key="1">
    <citation type="submission" date="2019-07" db="EMBL/GenBank/DDBJ databases">
        <title>New species of Amycolatopsis and Streptomyces.</title>
        <authorList>
            <person name="Duangmal K."/>
            <person name="Teo W.F.A."/>
            <person name="Lipun K."/>
        </authorList>
    </citation>
    <scope>NUCLEOTIDE SEQUENCE [LARGE SCALE GENOMIC DNA]</scope>
    <source>
        <strain evidence="9 10">TISTR 2346</strain>
    </source>
</reference>
<evidence type="ECO:0000313" key="10">
    <source>
        <dbReference type="Proteomes" id="UP000326979"/>
    </source>
</evidence>
<evidence type="ECO:0000256" key="3">
    <source>
        <dbReference type="ARBA" id="ARBA00022793"/>
    </source>
</evidence>
<keyword evidence="3" id="KW-0210">Decarboxylase</keyword>
<dbReference type="InterPro" id="IPR015424">
    <property type="entry name" value="PyrdxlP-dep_Trfase"/>
</dbReference>
<dbReference type="InterPro" id="IPR036633">
    <property type="entry name" value="Prn/Lys/Arg_de-COase_C_sf"/>
</dbReference>
<organism evidence="9 10">
    <name type="scientific">Streptomyces phyllanthi</name>
    <dbReference type="NCBI Taxonomy" id="1803180"/>
    <lineage>
        <taxon>Bacteria</taxon>
        <taxon>Bacillati</taxon>
        <taxon>Actinomycetota</taxon>
        <taxon>Actinomycetes</taxon>
        <taxon>Kitasatosporales</taxon>
        <taxon>Streptomycetaceae</taxon>
        <taxon>Streptomyces</taxon>
    </lineage>
</organism>
<proteinExistence type="inferred from homology"/>
<gene>
    <name evidence="9" type="ORF">FNH04_29010</name>
</gene>
<dbReference type="Gene3D" id="3.90.100.10">
    <property type="entry name" value="Orn/Lys/Arg decarboxylase, C-terminal domain"/>
    <property type="match status" value="1"/>
</dbReference>
<evidence type="ECO:0000256" key="6">
    <source>
        <dbReference type="SAM" id="MobiDB-lite"/>
    </source>
</evidence>
<comment type="similarity">
    <text evidence="2">Belongs to the Orn/Lys/Arg decarboxylase class-I family.</text>
</comment>
<dbReference type="GO" id="GO:0008483">
    <property type="term" value="F:transaminase activity"/>
    <property type="evidence" value="ECO:0007669"/>
    <property type="project" value="UniProtKB-KW"/>
</dbReference>
<keyword evidence="5" id="KW-0456">Lyase</keyword>
<feature type="domain" description="Orn/Lys/Arg decarboxylases family 1 pyridoxal-P attachment site" evidence="7">
    <location>
        <begin position="41"/>
        <end position="336"/>
    </location>
</feature>
<dbReference type="PANTHER" id="PTHR43277">
    <property type="entry name" value="ARGININE DECARBOXYLASE"/>
    <property type="match status" value="1"/>
</dbReference>
<dbReference type="InterPro" id="IPR008286">
    <property type="entry name" value="Prn/Lys/Arg_de-COase_C"/>
</dbReference>
<evidence type="ECO:0000259" key="8">
    <source>
        <dbReference type="Pfam" id="PF03711"/>
    </source>
</evidence>
<keyword evidence="9" id="KW-0808">Transferase</keyword>
<dbReference type="InterPro" id="IPR015421">
    <property type="entry name" value="PyrdxlP-dep_Trfase_major"/>
</dbReference>
<evidence type="ECO:0000259" key="7">
    <source>
        <dbReference type="Pfam" id="PF01276"/>
    </source>
</evidence>
<dbReference type="Pfam" id="PF01276">
    <property type="entry name" value="OKR_DC_1"/>
    <property type="match status" value="1"/>
</dbReference>
<dbReference type="OrthoDB" id="9815233at2"/>
<protein>
    <submittedName>
        <fullName evidence="9">Aminotransferase class I/II-fold pyridoxal phosphate-dependent enzyme</fullName>
    </submittedName>
</protein>
<keyword evidence="9" id="KW-0032">Aminotransferase</keyword>
<evidence type="ECO:0000256" key="5">
    <source>
        <dbReference type="ARBA" id="ARBA00023239"/>
    </source>
</evidence>